<organism evidence="1 2">
    <name type="scientific">Paenibacillus macerans</name>
    <name type="common">Bacillus macerans</name>
    <dbReference type="NCBI Taxonomy" id="44252"/>
    <lineage>
        <taxon>Bacteria</taxon>
        <taxon>Bacillati</taxon>
        <taxon>Bacillota</taxon>
        <taxon>Bacilli</taxon>
        <taxon>Bacillales</taxon>
        <taxon>Paenibacillaceae</taxon>
        <taxon>Paenibacillus</taxon>
    </lineage>
</organism>
<evidence type="ECO:0000313" key="1">
    <source>
        <dbReference type="EMBL" id="KFM89132.1"/>
    </source>
</evidence>
<comment type="caution">
    <text evidence="1">The sequence shown here is derived from an EMBL/GenBank/DDBJ whole genome shotgun (WGS) entry which is preliminary data.</text>
</comment>
<gene>
    <name evidence="1" type="ORF">DJ90_6210</name>
</gene>
<sequence length="49" mass="5715">MILNIGSLSFVKSTKKALPAKMLIVPFELLLYYMVKSSFRMDYATRIRE</sequence>
<dbReference type="HOGENOM" id="CLU_3138547_0_0_9"/>
<dbReference type="AlphaFoldDB" id="A0A090XUE0"/>
<proteinExistence type="predicted"/>
<dbReference type="Proteomes" id="UP000029278">
    <property type="component" value="Unassembled WGS sequence"/>
</dbReference>
<name>A0A090XUE0_PAEMA</name>
<protein>
    <submittedName>
        <fullName evidence="1">Uncharacterized protein</fullName>
    </submittedName>
</protein>
<evidence type="ECO:0000313" key="2">
    <source>
        <dbReference type="Proteomes" id="UP000029278"/>
    </source>
</evidence>
<keyword evidence="2" id="KW-1185">Reference proteome</keyword>
<accession>A0A090XUE0</accession>
<reference evidence="1 2" key="1">
    <citation type="submission" date="2014-04" db="EMBL/GenBank/DDBJ databases">
        <authorList>
            <person name="Bishop-Lilly K.A."/>
            <person name="Broomall S.M."/>
            <person name="Chain P.S."/>
            <person name="Chertkov O."/>
            <person name="Coyne S.R."/>
            <person name="Daligault H.E."/>
            <person name="Davenport K.W."/>
            <person name="Erkkila T."/>
            <person name="Frey K.G."/>
            <person name="Gibbons H.S."/>
            <person name="Gu W."/>
            <person name="Jaissle J."/>
            <person name="Johnson S.L."/>
            <person name="Koroleva G.I."/>
            <person name="Ladner J.T."/>
            <person name="Lo C.-C."/>
            <person name="Minogue T.D."/>
            <person name="Munk C."/>
            <person name="Palacios G.F."/>
            <person name="Redden C.L."/>
            <person name="Rosenzweig C.N."/>
            <person name="Scholz M.B."/>
            <person name="Teshima H."/>
            <person name="Xu Y."/>
        </authorList>
    </citation>
    <scope>NUCLEOTIDE SEQUENCE [LARGE SCALE GENOMIC DNA]</scope>
    <source>
        <strain evidence="1 2">8244</strain>
    </source>
</reference>
<dbReference type="EMBL" id="JMQA01000060">
    <property type="protein sequence ID" value="KFM89132.1"/>
    <property type="molecule type" value="Genomic_DNA"/>
</dbReference>